<dbReference type="InterPro" id="IPR053221">
    <property type="entry name" value="Burnettramic_acid_biosynth"/>
</dbReference>
<feature type="compositionally biased region" description="Basic and acidic residues" evidence="1">
    <location>
        <begin position="489"/>
        <end position="511"/>
    </location>
</feature>
<gene>
    <name evidence="2" type="ORF">UCREL1_11522</name>
</gene>
<dbReference type="PANTHER" id="PTHR38887">
    <property type="entry name" value="CHROMOSOME 21, WHOLE GENOME SHOTGUN SEQUENCE"/>
    <property type="match status" value="1"/>
</dbReference>
<reference evidence="3" key="1">
    <citation type="journal article" date="2013" name="Genome Announc.">
        <title>Draft genome sequence of the grapevine dieback fungus Eutypa lata UCR-EL1.</title>
        <authorList>
            <person name="Blanco-Ulate B."/>
            <person name="Rolshausen P.E."/>
            <person name="Cantu D."/>
        </authorList>
    </citation>
    <scope>NUCLEOTIDE SEQUENCE [LARGE SCALE GENOMIC DNA]</scope>
    <source>
        <strain evidence="3">UCR-EL1</strain>
    </source>
</reference>
<evidence type="ECO:0000256" key="1">
    <source>
        <dbReference type="SAM" id="MobiDB-lite"/>
    </source>
</evidence>
<accession>M7S628</accession>
<dbReference type="PANTHER" id="PTHR38887:SF1">
    <property type="entry name" value="RAS MODIFICATION PROTEIN ERF4"/>
    <property type="match status" value="1"/>
</dbReference>
<evidence type="ECO:0000313" key="2">
    <source>
        <dbReference type="EMBL" id="EMR61534.1"/>
    </source>
</evidence>
<proteinExistence type="predicted"/>
<dbReference type="KEGG" id="ela:UCREL1_11522"/>
<feature type="region of interest" description="Disordered" evidence="1">
    <location>
        <begin position="481"/>
        <end position="511"/>
    </location>
</feature>
<dbReference type="OrthoDB" id="3433125at2759"/>
<feature type="compositionally biased region" description="Basic and acidic residues" evidence="1">
    <location>
        <begin position="377"/>
        <end position="406"/>
    </location>
</feature>
<name>M7S628_EUTLA</name>
<feature type="compositionally biased region" description="Basic and acidic residues" evidence="1">
    <location>
        <begin position="413"/>
        <end position="463"/>
    </location>
</feature>
<dbReference type="eggNOG" id="ENOG502S0G3">
    <property type="taxonomic scope" value="Eukaryota"/>
</dbReference>
<keyword evidence="3" id="KW-1185">Reference proteome</keyword>
<dbReference type="Proteomes" id="UP000012174">
    <property type="component" value="Unassembled WGS sequence"/>
</dbReference>
<dbReference type="HOGENOM" id="CLU_023303_2_0_1"/>
<evidence type="ECO:0000313" key="3">
    <source>
        <dbReference type="Proteomes" id="UP000012174"/>
    </source>
</evidence>
<dbReference type="OMA" id="VAKLEWL"/>
<protein>
    <submittedName>
        <fullName evidence="2">Uncharacterized protein</fullName>
    </submittedName>
</protein>
<feature type="region of interest" description="Disordered" evidence="1">
    <location>
        <begin position="18"/>
        <end position="53"/>
    </location>
</feature>
<feature type="region of interest" description="Disordered" evidence="1">
    <location>
        <begin position="373"/>
        <end position="467"/>
    </location>
</feature>
<dbReference type="AlphaFoldDB" id="M7S628"/>
<dbReference type="EMBL" id="KB707587">
    <property type="protein sequence ID" value="EMR61534.1"/>
    <property type="molecule type" value="Genomic_DNA"/>
</dbReference>
<sequence length="511" mass="57219">MKTVPTIATASALPSELISDEFRGKDTRFAPGNSHPQTTPADSDGSFTGRGKDNYVDLNEEDWALDEIVTSDEEVSEGLYELNTTSGSSLPEPQTITLRKLPFPVIIPQRRPRTKSRGFVRAYAPVLEESGIDQETFLKFLRNFNSAVQASPIIQIVKLASEAVSLYPNTITAAVSLAAQVTATVAGDIQGRRQGNKSLDDANRKLFGPRGLYALIVAYECAPNQKVKMGSEEVDVSTKAIAKYPIKNLVQDTQTHQPGEGTYSELAQSSEKWKEKANQLRVSSGRTAGEAEMPVECAPLIFPGLDDAAADTYAAQLKEGDKTRMLSTSKITSKVQSASNWMADYFDRRAQAAFARKNPDSTLVKLVPELQVDQPQETERQWEKAQKKEARKERKEAKKEAKDIEKLHKHQMKREARSLTEKGREEEAKRETKSLEKSLKKGDKREEKEAKKEAKREAKALKEKPRKRLLTEDVLYLMVVNMPNEQELDDARRDLKDEREGTDGEYRGLKN</sequence>
<organism evidence="2 3">
    <name type="scientific">Eutypa lata (strain UCR-EL1)</name>
    <name type="common">Grapevine dieback disease fungus</name>
    <name type="synonym">Eutypa armeniacae</name>
    <dbReference type="NCBI Taxonomy" id="1287681"/>
    <lineage>
        <taxon>Eukaryota</taxon>
        <taxon>Fungi</taxon>
        <taxon>Dikarya</taxon>
        <taxon>Ascomycota</taxon>
        <taxon>Pezizomycotina</taxon>
        <taxon>Sordariomycetes</taxon>
        <taxon>Xylariomycetidae</taxon>
        <taxon>Xylariales</taxon>
        <taxon>Diatrypaceae</taxon>
        <taxon>Eutypa</taxon>
    </lineage>
</organism>